<dbReference type="Proteomes" id="UP001595748">
    <property type="component" value="Unassembled WGS sequence"/>
</dbReference>
<organism evidence="1 2">
    <name type="scientific">Deinococcus antarcticus</name>
    <dbReference type="NCBI Taxonomy" id="1298767"/>
    <lineage>
        <taxon>Bacteria</taxon>
        <taxon>Thermotogati</taxon>
        <taxon>Deinococcota</taxon>
        <taxon>Deinococci</taxon>
        <taxon>Deinococcales</taxon>
        <taxon>Deinococcaceae</taxon>
        <taxon>Deinococcus</taxon>
    </lineage>
</organism>
<evidence type="ECO:0000313" key="1">
    <source>
        <dbReference type="EMBL" id="MFC3860124.1"/>
    </source>
</evidence>
<comment type="caution">
    <text evidence="1">The sequence shown here is derived from an EMBL/GenBank/DDBJ whole genome shotgun (WGS) entry which is preliminary data.</text>
</comment>
<keyword evidence="2" id="KW-1185">Reference proteome</keyword>
<sequence length="68" mass="7684">MLVEEAFKAADDRVCFGFAWEALCERCVTHILGLDQGKNDEREKLDLALPVLRKVVGEIQTESNEFSV</sequence>
<name>A0ABV8A374_9DEIO</name>
<proteinExistence type="predicted"/>
<protein>
    <submittedName>
        <fullName evidence="1">Uncharacterized protein</fullName>
    </submittedName>
</protein>
<reference evidence="2" key="1">
    <citation type="journal article" date="2019" name="Int. J. Syst. Evol. Microbiol.">
        <title>The Global Catalogue of Microorganisms (GCM) 10K type strain sequencing project: providing services to taxonomists for standard genome sequencing and annotation.</title>
        <authorList>
            <consortium name="The Broad Institute Genomics Platform"/>
            <consortium name="The Broad Institute Genome Sequencing Center for Infectious Disease"/>
            <person name="Wu L."/>
            <person name="Ma J."/>
        </authorList>
    </citation>
    <scope>NUCLEOTIDE SEQUENCE [LARGE SCALE GENOMIC DNA]</scope>
    <source>
        <strain evidence="2">CCTCC AB 2013263</strain>
    </source>
</reference>
<gene>
    <name evidence="1" type="ORF">ACFOPQ_05020</name>
</gene>
<dbReference type="RefSeq" id="WP_380076274.1">
    <property type="nucleotide sequence ID" value="NZ_JBHRZF010000045.1"/>
</dbReference>
<accession>A0ABV8A374</accession>
<evidence type="ECO:0000313" key="2">
    <source>
        <dbReference type="Proteomes" id="UP001595748"/>
    </source>
</evidence>
<dbReference type="EMBL" id="JBHRZF010000045">
    <property type="protein sequence ID" value="MFC3860124.1"/>
    <property type="molecule type" value="Genomic_DNA"/>
</dbReference>